<dbReference type="Proteomes" id="UP000292003">
    <property type="component" value="Unassembled WGS sequence"/>
</dbReference>
<protein>
    <submittedName>
        <fullName evidence="5">Transcriptional regulator</fullName>
    </submittedName>
</protein>
<dbReference type="Gene3D" id="1.10.10.10">
    <property type="entry name" value="Winged helix-like DNA-binding domain superfamily/Winged helix DNA-binding domain"/>
    <property type="match status" value="1"/>
</dbReference>
<keyword evidence="3" id="KW-0804">Transcription</keyword>
<gene>
    <name evidence="5" type="ORF">EWH70_23370</name>
</gene>
<reference evidence="5 6" key="1">
    <citation type="submission" date="2019-02" db="EMBL/GenBank/DDBJ databases">
        <title>Draft genome sequence of Amycolatopsis sp. 8-3EHSu isolated from roots of Suaeda maritima.</title>
        <authorList>
            <person name="Duangmal K."/>
            <person name="Chantavorakit T."/>
        </authorList>
    </citation>
    <scope>NUCLEOTIDE SEQUENCE [LARGE SCALE GENOMIC DNA]</scope>
    <source>
        <strain evidence="5 6">8-3EHSu</strain>
    </source>
</reference>
<dbReference type="SMART" id="SM00418">
    <property type="entry name" value="HTH_ARSR"/>
    <property type="match status" value="1"/>
</dbReference>
<evidence type="ECO:0000259" key="4">
    <source>
        <dbReference type="SMART" id="SM00418"/>
    </source>
</evidence>
<dbReference type="EMBL" id="SFCC01000012">
    <property type="protein sequence ID" value="RZQ61343.1"/>
    <property type="molecule type" value="Genomic_DNA"/>
</dbReference>
<evidence type="ECO:0000313" key="6">
    <source>
        <dbReference type="Proteomes" id="UP000292003"/>
    </source>
</evidence>
<dbReference type="InterPro" id="IPR036388">
    <property type="entry name" value="WH-like_DNA-bd_sf"/>
</dbReference>
<keyword evidence="6" id="KW-1185">Reference proteome</keyword>
<dbReference type="PANTHER" id="PTHR33154">
    <property type="entry name" value="TRANSCRIPTIONAL REGULATOR, ARSR FAMILY"/>
    <property type="match status" value="1"/>
</dbReference>
<keyword evidence="1" id="KW-0805">Transcription regulation</keyword>
<dbReference type="GO" id="GO:0003677">
    <property type="term" value="F:DNA binding"/>
    <property type="evidence" value="ECO:0007669"/>
    <property type="project" value="UniProtKB-KW"/>
</dbReference>
<dbReference type="AlphaFoldDB" id="A0A4Q7J4W8"/>
<feature type="domain" description="HTH arsR-type" evidence="4">
    <location>
        <begin position="14"/>
        <end position="108"/>
    </location>
</feature>
<keyword evidence="2" id="KW-0238">DNA-binding</keyword>
<dbReference type="InterPro" id="IPR011991">
    <property type="entry name" value="ArsR-like_HTH"/>
</dbReference>
<dbReference type="CDD" id="cd00090">
    <property type="entry name" value="HTH_ARSR"/>
    <property type="match status" value="1"/>
</dbReference>
<dbReference type="GO" id="GO:0003700">
    <property type="term" value="F:DNA-binding transcription factor activity"/>
    <property type="evidence" value="ECO:0007669"/>
    <property type="project" value="InterPro"/>
</dbReference>
<dbReference type="Pfam" id="PF12840">
    <property type="entry name" value="HTH_20"/>
    <property type="match status" value="1"/>
</dbReference>
<sequence length="191" mass="21998">MTDQGKPREITDPATLRALRHPLRRQLLRLLHRDGPATATDLAKALGENTGATSYHLRQLAEHGLVAEDPERGRGRERWWQAVPHDLRFPPRSRMDPDLRAAFDALERVSVDEDEAALARFERQRDQLGPWGDALLFSRGEVKLTLEQAKQFFDDYLALLTRYLEISEHAPDGEDEARRMHVRWTAFPDVD</sequence>
<dbReference type="InterPro" id="IPR051081">
    <property type="entry name" value="HTH_MetalResp_TranReg"/>
</dbReference>
<organism evidence="5 6">
    <name type="scientific">Amycolatopsis suaedae</name>
    <dbReference type="NCBI Taxonomy" id="2510978"/>
    <lineage>
        <taxon>Bacteria</taxon>
        <taxon>Bacillati</taxon>
        <taxon>Actinomycetota</taxon>
        <taxon>Actinomycetes</taxon>
        <taxon>Pseudonocardiales</taxon>
        <taxon>Pseudonocardiaceae</taxon>
        <taxon>Amycolatopsis</taxon>
    </lineage>
</organism>
<evidence type="ECO:0000256" key="1">
    <source>
        <dbReference type="ARBA" id="ARBA00023015"/>
    </source>
</evidence>
<accession>A0A4Q7J4W8</accession>
<evidence type="ECO:0000313" key="5">
    <source>
        <dbReference type="EMBL" id="RZQ61343.1"/>
    </source>
</evidence>
<evidence type="ECO:0000256" key="2">
    <source>
        <dbReference type="ARBA" id="ARBA00023125"/>
    </source>
</evidence>
<dbReference type="SUPFAM" id="SSF46785">
    <property type="entry name" value="Winged helix' DNA-binding domain"/>
    <property type="match status" value="1"/>
</dbReference>
<proteinExistence type="predicted"/>
<evidence type="ECO:0000256" key="3">
    <source>
        <dbReference type="ARBA" id="ARBA00023163"/>
    </source>
</evidence>
<name>A0A4Q7J4W8_9PSEU</name>
<dbReference type="InterPro" id="IPR001845">
    <property type="entry name" value="HTH_ArsR_DNA-bd_dom"/>
</dbReference>
<dbReference type="InterPro" id="IPR036390">
    <property type="entry name" value="WH_DNA-bd_sf"/>
</dbReference>
<dbReference type="OrthoDB" id="7945987at2"/>
<dbReference type="PANTHER" id="PTHR33154:SF15">
    <property type="entry name" value="REGULATORY PROTEIN ARSR"/>
    <property type="match status" value="1"/>
</dbReference>
<comment type="caution">
    <text evidence="5">The sequence shown here is derived from an EMBL/GenBank/DDBJ whole genome shotgun (WGS) entry which is preliminary data.</text>
</comment>
<dbReference type="RefSeq" id="WP_130477645.1">
    <property type="nucleotide sequence ID" value="NZ_SFCC01000012.1"/>
</dbReference>